<evidence type="ECO:0000259" key="3">
    <source>
        <dbReference type="Pfam" id="PF13460"/>
    </source>
</evidence>
<dbReference type="Gene3D" id="3.40.50.720">
    <property type="entry name" value="NAD(P)-binding Rossmann-like Domain"/>
    <property type="match status" value="1"/>
</dbReference>
<gene>
    <name evidence="4" type="ORF">ACHAWU_005672</name>
</gene>
<dbReference type="PANTHER" id="PTHR15020:SF11">
    <property type="entry name" value="OS06G0360300 PROTEIN"/>
    <property type="match status" value="1"/>
</dbReference>
<organism evidence="4 5">
    <name type="scientific">Discostella pseudostelligera</name>
    <dbReference type="NCBI Taxonomy" id="259834"/>
    <lineage>
        <taxon>Eukaryota</taxon>
        <taxon>Sar</taxon>
        <taxon>Stramenopiles</taxon>
        <taxon>Ochrophyta</taxon>
        <taxon>Bacillariophyta</taxon>
        <taxon>Coscinodiscophyceae</taxon>
        <taxon>Thalassiosirophycidae</taxon>
        <taxon>Stephanodiscales</taxon>
        <taxon>Stephanodiscaceae</taxon>
        <taxon>Discostella</taxon>
    </lineage>
</organism>
<protein>
    <recommendedName>
        <fullName evidence="3">NAD(P)-binding domain-containing protein</fullName>
    </recommendedName>
</protein>
<accession>A0ABD3MQK6</accession>
<dbReference type="Proteomes" id="UP001530293">
    <property type="component" value="Unassembled WGS sequence"/>
</dbReference>
<feature type="chain" id="PRO_5044828396" description="NAD(P)-binding domain-containing protein" evidence="2">
    <location>
        <begin position="31"/>
        <end position="342"/>
    </location>
</feature>
<keyword evidence="1" id="KW-0812">Transmembrane</keyword>
<evidence type="ECO:0000256" key="1">
    <source>
        <dbReference type="SAM" id="Phobius"/>
    </source>
</evidence>
<proteinExistence type="predicted"/>
<dbReference type="EMBL" id="JALLBG020000087">
    <property type="protein sequence ID" value="KAL3766280.1"/>
    <property type="molecule type" value="Genomic_DNA"/>
</dbReference>
<dbReference type="InterPro" id="IPR016040">
    <property type="entry name" value="NAD(P)-bd_dom"/>
</dbReference>
<reference evidence="4 5" key="1">
    <citation type="submission" date="2024-10" db="EMBL/GenBank/DDBJ databases">
        <title>Updated reference genomes for cyclostephanoid diatoms.</title>
        <authorList>
            <person name="Roberts W.R."/>
            <person name="Alverson A.J."/>
        </authorList>
    </citation>
    <scope>NUCLEOTIDE SEQUENCE [LARGE SCALE GENOMIC DNA]</scope>
    <source>
        <strain evidence="4 5">AJA232-27</strain>
    </source>
</reference>
<keyword evidence="2" id="KW-0732">Signal</keyword>
<comment type="caution">
    <text evidence="4">The sequence shown here is derived from an EMBL/GenBank/DDBJ whole genome shotgun (WGS) entry which is preliminary data.</text>
</comment>
<evidence type="ECO:0000313" key="4">
    <source>
        <dbReference type="EMBL" id="KAL3766280.1"/>
    </source>
</evidence>
<evidence type="ECO:0000313" key="5">
    <source>
        <dbReference type="Proteomes" id="UP001530293"/>
    </source>
</evidence>
<dbReference type="AlphaFoldDB" id="A0ABD3MQK6"/>
<feature type="transmembrane region" description="Helical" evidence="1">
    <location>
        <begin position="310"/>
        <end position="339"/>
    </location>
</feature>
<keyword evidence="5" id="KW-1185">Reference proteome</keyword>
<keyword evidence="1" id="KW-0472">Membrane</keyword>
<dbReference type="SUPFAM" id="SSF51735">
    <property type="entry name" value="NAD(P)-binding Rossmann-fold domains"/>
    <property type="match status" value="1"/>
</dbReference>
<name>A0ABD3MQK6_9STRA</name>
<feature type="domain" description="NAD(P)-binding" evidence="3">
    <location>
        <begin position="37"/>
        <end position="258"/>
    </location>
</feature>
<dbReference type="PANTHER" id="PTHR15020">
    <property type="entry name" value="FLAVIN REDUCTASE-RELATED"/>
    <property type="match status" value="1"/>
</dbReference>
<dbReference type="InterPro" id="IPR036291">
    <property type="entry name" value="NAD(P)-bd_dom_sf"/>
</dbReference>
<feature type="signal peptide" evidence="2">
    <location>
        <begin position="1"/>
        <end position="30"/>
    </location>
</feature>
<evidence type="ECO:0000256" key="2">
    <source>
        <dbReference type="SAM" id="SignalP"/>
    </source>
</evidence>
<dbReference type="Pfam" id="PF13460">
    <property type="entry name" value="NAD_binding_10"/>
    <property type="match status" value="1"/>
</dbReference>
<sequence length="342" mass="36294">MPVINTIMRSIAIAFVSAILLSSSSSSCLAMRVAVTGTTGRLGRQAIQILSSKGIETRCLLRHPIDANVVPSIEKDASSSQVASYIANLPHVTMVTGDATDASSCMELVKGCDVILALHGPIRPPPLQSLFCLLPESDPKHSRSVNFLAVQNLIHAARESGTCQRIVRVTGKGEEPTSFFTVLINMLGNMAKAWNYEGEQLLRTNPDIDYTIIRPGVMGNDDIPMEKVLALTDNGQDLPVSAVTHSQIANLCVECLEYPNTARSTLTAMNVKSGTGAESYGPLLAKVQPDSRTFPTSLLKEHKQAARMGAAILVAFVAVCLSGIAALTNAIGGAVVGLLSKK</sequence>
<keyword evidence="1" id="KW-1133">Transmembrane helix</keyword>